<evidence type="ECO:0000256" key="1">
    <source>
        <dbReference type="SAM" id="Phobius"/>
    </source>
</evidence>
<protein>
    <submittedName>
        <fullName evidence="2">Uncharacterized protein</fullName>
    </submittedName>
</protein>
<organism evidence="2 3">
    <name type="scientific">Aspergillus candidus</name>
    <dbReference type="NCBI Taxonomy" id="41067"/>
    <lineage>
        <taxon>Eukaryota</taxon>
        <taxon>Fungi</taxon>
        <taxon>Dikarya</taxon>
        <taxon>Ascomycota</taxon>
        <taxon>Pezizomycotina</taxon>
        <taxon>Eurotiomycetes</taxon>
        <taxon>Eurotiomycetidae</taxon>
        <taxon>Eurotiales</taxon>
        <taxon>Aspergillaceae</taxon>
        <taxon>Aspergillus</taxon>
        <taxon>Aspergillus subgen. Circumdati</taxon>
    </lineage>
</organism>
<evidence type="ECO:0000313" key="3">
    <source>
        <dbReference type="Proteomes" id="UP000234585"/>
    </source>
</evidence>
<keyword evidence="1" id="KW-0812">Transmembrane</keyword>
<feature type="transmembrane region" description="Helical" evidence="1">
    <location>
        <begin position="21"/>
        <end position="45"/>
    </location>
</feature>
<dbReference type="RefSeq" id="XP_024675164.1">
    <property type="nucleotide sequence ID" value="XM_024811469.1"/>
</dbReference>
<evidence type="ECO:0000313" key="2">
    <source>
        <dbReference type="EMBL" id="PLB41152.1"/>
    </source>
</evidence>
<keyword evidence="3" id="KW-1185">Reference proteome</keyword>
<keyword evidence="1" id="KW-0472">Membrane</keyword>
<dbReference type="EMBL" id="KZ559122">
    <property type="protein sequence ID" value="PLB41152.1"/>
    <property type="molecule type" value="Genomic_DNA"/>
</dbReference>
<dbReference type="Proteomes" id="UP000234585">
    <property type="component" value="Unassembled WGS sequence"/>
</dbReference>
<proteinExistence type="predicted"/>
<gene>
    <name evidence="2" type="ORF">BDW47DRAFT_100579</name>
</gene>
<dbReference type="AlphaFoldDB" id="A0A2I2FKL7"/>
<name>A0A2I2FKL7_ASPCN</name>
<keyword evidence="1" id="KW-1133">Transmembrane helix</keyword>
<reference evidence="2 3" key="1">
    <citation type="submission" date="2017-12" db="EMBL/GenBank/DDBJ databases">
        <authorList>
            <consortium name="DOE Joint Genome Institute"/>
            <person name="Haridas S."/>
            <person name="Kjaerbolling I."/>
            <person name="Vesth T.C."/>
            <person name="Frisvad J.C."/>
            <person name="Nybo J.L."/>
            <person name="Theobald S."/>
            <person name="Kuo A."/>
            <person name="Bowyer P."/>
            <person name="Matsuda Y."/>
            <person name="Mondo S."/>
            <person name="Lyhne E.K."/>
            <person name="Kogle M.E."/>
            <person name="Clum A."/>
            <person name="Lipzen A."/>
            <person name="Salamov A."/>
            <person name="Ngan C.Y."/>
            <person name="Daum C."/>
            <person name="Chiniquy J."/>
            <person name="Barry K."/>
            <person name="LaButti K."/>
            <person name="Simmons B.A."/>
            <person name="Magnuson J.K."/>
            <person name="Mortensen U.H."/>
            <person name="Larsen T.O."/>
            <person name="Grigoriev I.V."/>
            <person name="Baker S.E."/>
            <person name="Andersen M.R."/>
            <person name="Nordberg H.P."/>
            <person name="Cantor M.N."/>
            <person name="Hua S.X."/>
        </authorList>
    </citation>
    <scope>NUCLEOTIDE SEQUENCE [LARGE SCALE GENOMIC DNA]</scope>
    <source>
        <strain evidence="2 3">CBS 102.13</strain>
    </source>
</reference>
<accession>A0A2I2FKL7</accession>
<dbReference type="GeneID" id="36518629"/>
<sequence length="54" mass="6278">MARARTRIVDVITNRLVKSETGYLLLPSPLGLVGFIIISFFFWFLQSAESFHRY</sequence>